<keyword evidence="5" id="KW-0997">Cell inner membrane</keyword>
<dbReference type="GO" id="GO:0055085">
    <property type="term" value="P:transmembrane transport"/>
    <property type="evidence" value="ECO:0007669"/>
    <property type="project" value="InterPro"/>
</dbReference>
<evidence type="ECO:0000256" key="9">
    <source>
        <dbReference type="ARBA" id="ARBA00037216"/>
    </source>
</evidence>
<accession>A0A2L0FBI4</accession>
<dbReference type="PANTHER" id="PTHR43848:SF5">
    <property type="entry name" value="SPERMIDINE_PUTRESCINE TRANSPORT SYSTEM PERMEASE PROTEIN POTC"/>
    <property type="match status" value="1"/>
</dbReference>
<dbReference type="CDD" id="cd06261">
    <property type="entry name" value="TM_PBP2"/>
    <property type="match status" value="1"/>
</dbReference>
<evidence type="ECO:0000313" key="13">
    <source>
        <dbReference type="EMBL" id="AUX48789.1"/>
    </source>
</evidence>
<keyword evidence="4" id="KW-1003">Cell membrane</keyword>
<dbReference type="GO" id="GO:0005886">
    <property type="term" value="C:plasma membrane"/>
    <property type="evidence" value="ECO:0007669"/>
    <property type="project" value="UniProtKB-SubCell"/>
</dbReference>
<evidence type="ECO:0000256" key="3">
    <source>
        <dbReference type="ARBA" id="ARBA00022448"/>
    </source>
</evidence>
<evidence type="ECO:0000256" key="11">
    <source>
        <dbReference type="RuleBase" id="RU363032"/>
    </source>
</evidence>
<dbReference type="InterPro" id="IPR035906">
    <property type="entry name" value="MetI-like_sf"/>
</dbReference>
<evidence type="ECO:0000256" key="8">
    <source>
        <dbReference type="ARBA" id="ARBA00023136"/>
    </source>
</evidence>
<dbReference type="PANTHER" id="PTHR43848">
    <property type="entry name" value="PUTRESCINE TRANSPORT SYSTEM PERMEASE PROTEIN POTI"/>
    <property type="match status" value="1"/>
</dbReference>
<dbReference type="Pfam" id="PF00528">
    <property type="entry name" value="BPD_transp_1"/>
    <property type="match status" value="1"/>
</dbReference>
<protein>
    <recommendedName>
        <fullName evidence="10">Spermidine/putrescine transport system permease protein PotC</fullName>
    </recommendedName>
</protein>
<evidence type="ECO:0000256" key="2">
    <source>
        <dbReference type="ARBA" id="ARBA00007069"/>
    </source>
</evidence>
<proteinExistence type="inferred from homology"/>
<evidence type="ECO:0000256" key="4">
    <source>
        <dbReference type="ARBA" id="ARBA00022475"/>
    </source>
</evidence>
<evidence type="ECO:0000256" key="7">
    <source>
        <dbReference type="ARBA" id="ARBA00022989"/>
    </source>
</evidence>
<dbReference type="Proteomes" id="UP000238348">
    <property type="component" value="Chromosome"/>
</dbReference>
<keyword evidence="3 11" id="KW-0813">Transport</keyword>
<dbReference type="AlphaFoldDB" id="A0A2L0FBI4"/>
<keyword evidence="8 11" id="KW-0472">Membrane</keyword>
<dbReference type="InterPro" id="IPR000515">
    <property type="entry name" value="MetI-like"/>
</dbReference>
<dbReference type="RefSeq" id="WP_199789524.1">
    <property type="nucleotide sequence ID" value="NZ_CP012673.1"/>
</dbReference>
<evidence type="ECO:0000259" key="12">
    <source>
        <dbReference type="PROSITE" id="PS50928"/>
    </source>
</evidence>
<comment type="similarity">
    <text evidence="2">Belongs to the binding-protein-dependent transport system permease family. CysTW subfamily.</text>
</comment>
<reference evidence="13 14" key="1">
    <citation type="submission" date="2015-09" db="EMBL/GenBank/DDBJ databases">
        <title>Sorangium comparison.</title>
        <authorList>
            <person name="Zaburannyi N."/>
            <person name="Bunk B."/>
            <person name="Overmann J."/>
            <person name="Mueller R."/>
        </authorList>
    </citation>
    <scope>NUCLEOTIDE SEQUENCE [LARGE SCALE GENOMIC DNA]</scope>
    <source>
        <strain evidence="13 14">So ce26</strain>
    </source>
</reference>
<feature type="transmembrane region" description="Helical" evidence="11">
    <location>
        <begin position="182"/>
        <end position="201"/>
    </location>
</feature>
<feature type="transmembrane region" description="Helical" evidence="11">
    <location>
        <begin position="70"/>
        <end position="92"/>
    </location>
</feature>
<evidence type="ECO:0000256" key="10">
    <source>
        <dbReference type="ARBA" id="ARBA00039580"/>
    </source>
</evidence>
<feature type="domain" description="ABC transmembrane type-1" evidence="12">
    <location>
        <begin position="66"/>
        <end position="257"/>
    </location>
</feature>
<feature type="transmembrane region" description="Helical" evidence="11">
    <location>
        <begin position="207"/>
        <end position="226"/>
    </location>
</feature>
<evidence type="ECO:0000256" key="5">
    <source>
        <dbReference type="ARBA" id="ARBA00022519"/>
    </source>
</evidence>
<keyword evidence="6 11" id="KW-0812">Transmembrane</keyword>
<dbReference type="EMBL" id="CP012673">
    <property type="protein sequence ID" value="AUX48789.1"/>
    <property type="molecule type" value="Genomic_DNA"/>
</dbReference>
<sequence>MRERIDIRRFPGARGAAWLLLLFLYAPVVVLVALSFNAGRTAAIWEGFSPRWYGVALDNKDILRAAQNSLVVAGAATLASTLLAAAAAVGMARRRFPGQDAVNATLALPLVIPEIITAVATLLFFNVVGFELGLTSVIVAHTVFCLPFAYLPIRARLDGMDRRLVEAAGDLYADPIRAFRRVTLPLLWPGILSGAMLAFIASLDDFLVAYFVAGPGSTTLPVYIFGMTRVGTSPEVNAISTLILGVSIVTVSLSFLIARVRAR</sequence>
<gene>
    <name evidence="13" type="ORF">SOCE26_103300</name>
</gene>
<dbReference type="PROSITE" id="PS50928">
    <property type="entry name" value="ABC_TM1"/>
    <property type="match status" value="1"/>
</dbReference>
<comment type="subcellular location">
    <subcellularLocation>
        <location evidence="1">Cell inner membrane</location>
        <topology evidence="1">Multi-pass membrane protein</topology>
    </subcellularLocation>
    <subcellularLocation>
        <location evidence="11">Cell membrane</location>
        <topology evidence="11">Multi-pass membrane protein</topology>
    </subcellularLocation>
</comment>
<keyword evidence="7 11" id="KW-1133">Transmembrane helix</keyword>
<feature type="transmembrane region" description="Helical" evidence="11">
    <location>
        <begin position="12"/>
        <end position="36"/>
    </location>
</feature>
<feature type="transmembrane region" description="Helical" evidence="11">
    <location>
        <begin position="132"/>
        <end position="153"/>
    </location>
</feature>
<organism evidence="13 14">
    <name type="scientific">Sorangium cellulosum</name>
    <name type="common">Polyangium cellulosum</name>
    <dbReference type="NCBI Taxonomy" id="56"/>
    <lineage>
        <taxon>Bacteria</taxon>
        <taxon>Pseudomonadati</taxon>
        <taxon>Myxococcota</taxon>
        <taxon>Polyangia</taxon>
        <taxon>Polyangiales</taxon>
        <taxon>Polyangiaceae</taxon>
        <taxon>Sorangium</taxon>
    </lineage>
</organism>
<dbReference type="SUPFAM" id="SSF161098">
    <property type="entry name" value="MetI-like"/>
    <property type="match status" value="1"/>
</dbReference>
<feature type="transmembrane region" description="Helical" evidence="11">
    <location>
        <begin position="104"/>
        <end position="126"/>
    </location>
</feature>
<feature type="transmembrane region" description="Helical" evidence="11">
    <location>
        <begin position="238"/>
        <end position="258"/>
    </location>
</feature>
<dbReference type="Gene3D" id="1.10.3720.10">
    <property type="entry name" value="MetI-like"/>
    <property type="match status" value="1"/>
</dbReference>
<evidence type="ECO:0000256" key="1">
    <source>
        <dbReference type="ARBA" id="ARBA00004429"/>
    </source>
</evidence>
<dbReference type="InterPro" id="IPR051789">
    <property type="entry name" value="Bact_Polyamine_Transport"/>
</dbReference>
<name>A0A2L0FBI4_SORCE</name>
<comment type="function">
    <text evidence="9">Required for the activity of the bacterial periplasmic transport system of putrescine and spermidine.</text>
</comment>
<evidence type="ECO:0000313" key="14">
    <source>
        <dbReference type="Proteomes" id="UP000238348"/>
    </source>
</evidence>
<evidence type="ECO:0000256" key="6">
    <source>
        <dbReference type="ARBA" id="ARBA00022692"/>
    </source>
</evidence>